<dbReference type="InterPro" id="IPR036390">
    <property type="entry name" value="WH_DNA-bd_sf"/>
</dbReference>
<dbReference type="Pfam" id="PF12802">
    <property type="entry name" value="MarR_2"/>
    <property type="match status" value="1"/>
</dbReference>
<accession>A0ABT1JEF6</accession>
<evidence type="ECO:0000313" key="2">
    <source>
        <dbReference type="EMBL" id="MCP2330882.1"/>
    </source>
</evidence>
<dbReference type="InterPro" id="IPR000835">
    <property type="entry name" value="HTH_MarR-typ"/>
</dbReference>
<name>A0ABT1JEF6_ACTCY</name>
<keyword evidence="2" id="KW-0238">DNA-binding</keyword>
<feature type="domain" description="HTH marR-type" evidence="1">
    <location>
        <begin position="23"/>
        <end position="82"/>
    </location>
</feature>
<organism evidence="2 3">
    <name type="scientific">Actinoalloteichus caeruleus DSM 43889</name>
    <dbReference type="NCBI Taxonomy" id="1120930"/>
    <lineage>
        <taxon>Bacteria</taxon>
        <taxon>Bacillati</taxon>
        <taxon>Actinomycetota</taxon>
        <taxon>Actinomycetes</taxon>
        <taxon>Pseudonocardiales</taxon>
        <taxon>Pseudonocardiaceae</taxon>
        <taxon>Actinoalloteichus</taxon>
        <taxon>Actinoalloteichus cyanogriseus</taxon>
    </lineage>
</organism>
<dbReference type="Proteomes" id="UP000791080">
    <property type="component" value="Unassembled WGS sequence"/>
</dbReference>
<gene>
    <name evidence="2" type="ORF">G443_001152</name>
</gene>
<reference evidence="2 3" key="1">
    <citation type="submission" date="2022-06" db="EMBL/GenBank/DDBJ databases">
        <title>Genomic Encyclopedia of Type Strains, Phase I: the one thousand microbial genomes (KMG-I) project.</title>
        <authorList>
            <person name="Kyrpides N."/>
        </authorList>
    </citation>
    <scope>NUCLEOTIDE SEQUENCE [LARGE SCALE GENOMIC DNA]</scope>
    <source>
        <strain evidence="2 3">DSM 43889</strain>
    </source>
</reference>
<dbReference type="GO" id="GO:0003677">
    <property type="term" value="F:DNA binding"/>
    <property type="evidence" value="ECO:0007669"/>
    <property type="project" value="UniProtKB-KW"/>
</dbReference>
<comment type="caution">
    <text evidence="2">The sequence shown here is derived from an EMBL/GenBank/DDBJ whole genome shotgun (WGS) entry which is preliminary data.</text>
</comment>
<dbReference type="InterPro" id="IPR036388">
    <property type="entry name" value="WH-like_DNA-bd_sf"/>
</dbReference>
<protein>
    <submittedName>
        <fullName evidence="2">DNA-binding transcriptional regulator, MarR family</fullName>
    </submittedName>
</protein>
<dbReference type="SUPFAM" id="SSF46785">
    <property type="entry name" value="Winged helix' DNA-binding domain"/>
    <property type="match status" value="1"/>
</dbReference>
<evidence type="ECO:0000259" key="1">
    <source>
        <dbReference type="Pfam" id="PF12802"/>
    </source>
</evidence>
<sequence length="137" mass="14838">MLYLLGRRLMKLGEDAIPEGGFHGLPASARTILLDVIEHPGSSIGDITERTGFLQSQVSGAVARFRAEGVLETTVDPADRRRTLVAPSANIREWGRSRPVAPIDHVIDRALGGDDVEARAEVLAMLDGLARRLCVRS</sequence>
<evidence type="ECO:0000313" key="3">
    <source>
        <dbReference type="Proteomes" id="UP000791080"/>
    </source>
</evidence>
<keyword evidence="3" id="KW-1185">Reference proteome</keyword>
<proteinExistence type="predicted"/>
<dbReference type="EMBL" id="AUBJ02000001">
    <property type="protein sequence ID" value="MCP2330882.1"/>
    <property type="molecule type" value="Genomic_DNA"/>
</dbReference>
<dbReference type="Gene3D" id="1.10.10.10">
    <property type="entry name" value="Winged helix-like DNA-binding domain superfamily/Winged helix DNA-binding domain"/>
    <property type="match status" value="1"/>
</dbReference>